<dbReference type="AlphaFoldDB" id="A0A6C0K4X2"/>
<sequence>MSVLENRIFEWLDKPVWWAMEHVPRKIVLHRFVKEGLIPFVESHGYTFGINLSEVYTYIARGMYVNYYHSTFKSVWTDTPYNTEHALEDRIHFDDMIDCEAWTEFWSTWTHWSDVDPNFYRGRDRQIDIEEFVWRQLDLDNSPQTEVLYYRMHQELDDDMADERRGDVYLEEAVGWGGYRK</sequence>
<protein>
    <submittedName>
        <fullName evidence="1">Uncharacterized protein</fullName>
    </submittedName>
</protein>
<organism evidence="1">
    <name type="scientific">viral metagenome</name>
    <dbReference type="NCBI Taxonomy" id="1070528"/>
    <lineage>
        <taxon>unclassified sequences</taxon>
        <taxon>metagenomes</taxon>
        <taxon>organismal metagenomes</taxon>
    </lineage>
</organism>
<evidence type="ECO:0000313" key="1">
    <source>
        <dbReference type="EMBL" id="QHU12769.1"/>
    </source>
</evidence>
<accession>A0A6C0K4X2</accession>
<reference evidence="1" key="1">
    <citation type="journal article" date="2020" name="Nature">
        <title>Giant virus diversity and host interactions through global metagenomics.</title>
        <authorList>
            <person name="Schulz F."/>
            <person name="Roux S."/>
            <person name="Paez-Espino D."/>
            <person name="Jungbluth S."/>
            <person name="Walsh D.A."/>
            <person name="Denef V.J."/>
            <person name="McMahon K.D."/>
            <person name="Konstantinidis K.T."/>
            <person name="Eloe-Fadrosh E.A."/>
            <person name="Kyrpides N.C."/>
            <person name="Woyke T."/>
        </authorList>
    </citation>
    <scope>NUCLEOTIDE SEQUENCE</scope>
    <source>
        <strain evidence="1">GVMAG-S-1101172-89</strain>
    </source>
</reference>
<name>A0A6C0K4X2_9ZZZZ</name>
<proteinExistence type="predicted"/>
<dbReference type="EMBL" id="MN740809">
    <property type="protein sequence ID" value="QHU12769.1"/>
    <property type="molecule type" value="Genomic_DNA"/>
</dbReference>